<dbReference type="Proteomes" id="UP000198811">
    <property type="component" value="Unassembled WGS sequence"/>
</dbReference>
<dbReference type="Proteomes" id="UP000528432">
    <property type="component" value="Unassembled WGS sequence"/>
</dbReference>
<protein>
    <recommendedName>
        <fullName evidence="9">Protein-export membrane protein SecG</fullName>
    </recommendedName>
</protein>
<evidence type="ECO:0000256" key="8">
    <source>
        <dbReference type="ARBA" id="ARBA00023136"/>
    </source>
</evidence>
<comment type="caution">
    <text evidence="9">Lacks conserved residue(s) required for the propagation of feature annotation.</text>
</comment>
<evidence type="ECO:0000256" key="5">
    <source>
        <dbReference type="ARBA" id="ARBA00022927"/>
    </source>
</evidence>
<keyword evidence="4 9" id="KW-0812">Transmembrane</keyword>
<comment type="caution">
    <text evidence="10">The sequence shown here is derived from an EMBL/GenBank/DDBJ whole genome shotgun (WGS) entry which is preliminary data.</text>
</comment>
<dbReference type="RefSeq" id="WP_089867464.1">
    <property type="nucleotide sequence ID" value="NZ_FNGL01000023.1"/>
</dbReference>
<name>A0A1G9JG71_CLOCO</name>
<evidence type="ECO:0000256" key="6">
    <source>
        <dbReference type="ARBA" id="ARBA00022989"/>
    </source>
</evidence>
<evidence type="ECO:0000256" key="9">
    <source>
        <dbReference type="RuleBase" id="RU365087"/>
    </source>
</evidence>
<keyword evidence="5 9" id="KW-0653">Protein transport</keyword>
<reference evidence="10 13" key="2">
    <citation type="submission" date="2020-05" db="EMBL/GenBank/DDBJ databases">
        <title>Draft genome sequence of Clostridium cochlearium strain AGROS13 isolated from a sheep dairy farm in New Zealand.</title>
        <authorList>
            <person name="Gupta T.B."/>
            <person name="Jauregui R."/>
            <person name="Risson A.N."/>
            <person name="Brightwell G."/>
            <person name="Maclean P."/>
        </authorList>
    </citation>
    <scope>NUCLEOTIDE SEQUENCE [LARGE SCALE GENOMIC DNA]</scope>
    <source>
        <strain evidence="10 13">AGROS13</strain>
    </source>
</reference>
<keyword evidence="9" id="KW-1003">Cell membrane</keyword>
<organism evidence="10 13">
    <name type="scientific">Clostridium cochlearium</name>
    <dbReference type="NCBI Taxonomy" id="1494"/>
    <lineage>
        <taxon>Bacteria</taxon>
        <taxon>Bacillati</taxon>
        <taxon>Bacillota</taxon>
        <taxon>Clostridia</taxon>
        <taxon>Eubacteriales</taxon>
        <taxon>Clostridiaceae</taxon>
        <taxon>Clostridium</taxon>
    </lineage>
</organism>
<evidence type="ECO:0000256" key="1">
    <source>
        <dbReference type="ARBA" id="ARBA00004141"/>
    </source>
</evidence>
<keyword evidence="8 9" id="KW-0472">Membrane</keyword>
<evidence type="ECO:0000313" key="11">
    <source>
        <dbReference type="EMBL" id="SDL36381.1"/>
    </source>
</evidence>
<evidence type="ECO:0000256" key="3">
    <source>
        <dbReference type="ARBA" id="ARBA00022448"/>
    </source>
</evidence>
<reference evidence="11 12" key="1">
    <citation type="submission" date="2016-10" db="EMBL/GenBank/DDBJ databases">
        <authorList>
            <person name="Varghese N."/>
            <person name="Submissions S."/>
        </authorList>
    </citation>
    <scope>NUCLEOTIDE SEQUENCE [LARGE SCALE GENOMIC DNA]</scope>
    <source>
        <strain evidence="11 12">NLAE-zl-C224</strain>
    </source>
</reference>
<dbReference type="GO" id="GO:0015450">
    <property type="term" value="F:protein-transporting ATPase activity"/>
    <property type="evidence" value="ECO:0007669"/>
    <property type="project" value="UniProtKB-UniRule"/>
</dbReference>
<dbReference type="NCBIfam" id="TIGR00810">
    <property type="entry name" value="secG"/>
    <property type="match status" value="1"/>
</dbReference>
<dbReference type="EMBL" id="JABFIF010000010">
    <property type="protein sequence ID" value="NOH16017.1"/>
    <property type="molecule type" value="Genomic_DNA"/>
</dbReference>
<dbReference type="GO" id="GO:0005886">
    <property type="term" value="C:plasma membrane"/>
    <property type="evidence" value="ECO:0007669"/>
    <property type="project" value="UniProtKB-SubCell"/>
</dbReference>
<comment type="subcellular location">
    <subcellularLocation>
        <location evidence="9">Cell membrane</location>
        <topology evidence="9">Multi-pass membrane protein</topology>
    </subcellularLocation>
    <subcellularLocation>
        <location evidence="1">Membrane</location>
        <topology evidence="1">Multi-pass membrane protein</topology>
    </subcellularLocation>
</comment>
<dbReference type="Pfam" id="PF03840">
    <property type="entry name" value="SecG"/>
    <property type="match status" value="1"/>
</dbReference>
<evidence type="ECO:0000256" key="7">
    <source>
        <dbReference type="ARBA" id="ARBA00023010"/>
    </source>
</evidence>
<evidence type="ECO:0000256" key="2">
    <source>
        <dbReference type="ARBA" id="ARBA00008445"/>
    </source>
</evidence>
<dbReference type="AlphaFoldDB" id="A0A1G9JG71"/>
<evidence type="ECO:0000313" key="12">
    <source>
        <dbReference type="Proteomes" id="UP000198811"/>
    </source>
</evidence>
<keyword evidence="7 9" id="KW-0811">Translocation</keyword>
<accession>A0A1G9JG71</accession>
<evidence type="ECO:0000313" key="10">
    <source>
        <dbReference type="EMBL" id="NOH16017.1"/>
    </source>
</evidence>
<dbReference type="EMBL" id="FNGL01000023">
    <property type="protein sequence ID" value="SDL36381.1"/>
    <property type="molecule type" value="Genomic_DNA"/>
</dbReference>
<proteinExistence type="inferred from homology"/>
<keyword evidence="6 9" id="KW-1133">Transmembrane helix</keyword>
<dbReference type="OrthoDB" id="1708246at2"/>
<dbReference type="STRING" id="1494.SAMN05216497_12319"/>
<gene>
    <name evidence="10" type="primary">secG</name>
    <name evidence="10" type="ORF">HMJ28_06410</name>
    <name evidence="11" type="ORF">SAMN05216497_12319</name>
</gene>
<evidence type="ECO:0000313" key="13">
    <source>
        <dbReference type="Proteomes" id="UP000528432"/>
    </source>
</evidence>
<comment type="similarity">
    <text evidence="2 9">Belongs to the SecG family.</text>
</comment>
<keyword evidence="12" id="KW-1185">Reference proteome</keyword>
<dbReference type="InterPro" id="IPR004692">
    <property type="entry name" value="SecG"/>
</dbReference>
<dbReference type="GO" id="GO:0009306">
    <property type="term" value="P:protein secretion"/>
    <property type="evidence" value="ECO:0007669"/>
    <property type="project" value="UniProtKB-UniRule"/>
</dbReference>
<sequence length="74" mass="7986">MKNILIALQVILGIILIISVLAQPAKTQGFSLMTGTTDTFFSKNKTRTFESTMSKITVITAIAFAIVIVALNLV</sequence>
<evidence type="ECO:0000256" key="4">
    <source>
        <dbReference type="ARBA" id="ARBA00022692"/>
    </source>
</evidence>
<feature type="transmembrane region" description="Helical" evidence="9">
    <location>
        <begin position="56"/>
        <end position="73"/>
    </location>
</feature>
<keyword evidence="3 9" id="KW-0813">Transport</keyword>
<comment type="function">
    <text evidence="9">Involved in protein export. Participates in an early event of protein translocation.</text>
</comment>